<evidence type="ECO:0000313" key="4">
    <source>
        <dbReference type="Proteomes" id="UP000729290"/>
    </source>
</evidence>
<gene>
    <name evidence="3" type="ORF">H9X83_01170</name>
</gene>
<feature type="domain" description="MurNAc-LAA" evidence="2">
    <location>
        <begin position="58"/>
        <end position="171"/>
    </location>
</feature>
<evidence type="ECO:0000259" key="2">
    <source>
        <dbReference type="SMART" id="SM00646"/>
    </source>
</evidence>
<keyword evidence="4" id="KW-1185">Reference proteome</keyword>
<dbReference type="Gene3D" id="3.40.630.40">
    <property type="entry name" value="Zn-dependent exopeptidases"/>
    <property type="match status" value="1"/>
</dbReference>
<dbReference type="Pfam" id="PF01520">
    <property type="entry name" value="Amidase_3"/>
    <property type="match status" value="1"/>
</dbReference>
<keyword evidence="1" id="KW-0378">Hydrolase</keyword>
<proteinExistence type="predicted"/>
<protein>
    <submittedName>
        <fullName evidence="3">N-acetylmuramoyl-L-alanine amidase</fullName>
    </submittedName>
</protein>
<comment type="caution">
    <text evidence="3">The sequence shown here is derived from an EMBL/GenBank/DDBJ whole genome shotgun (WGS) entry which is preliminary data.</text>
</comment>
<dbReference type="PANTHER" id="PTHR30404:SF0">
    <property type="entry name" value="N-ACETYLMURAMOYL-L-ALANINE AMIDASE AMIC"/>
    <property type="match status" value="1"/>
</dbReference>
<dbReference type="PANTHER" id="PTHR30404">
    <property type="entry name" value="N-ACETYLMURAMOYL-L-ALANINE AMIDASE"/>
    <property type="match status" value="1"/>
</dbReference>
<evidence type="ECO:0000256" key="1">
    <source>
        <dbReference type="ARBA" id="ARBA00022801"/>
    </source>
</evidence>
<dbReference type="EMBL" id="JACSNV010000001">
    <property type="protein sequence ID" value="MBM6876773.1"/>
    <property type="molecule type" value="Genomic_DNA"/>
</dbReference>
<dbReference type="RefSeq" id="WP_205132318.1">
    <property type="nucleotide sequence ID" value="NZ_JACSNT010000001.1"/>
</dbReference>
<dbReference type="SMART" id="SM00646">
    <property type="entry name" value="Ami_3"/>
    <property type="match status" value="1"/>
</dbReference>
<name>A0ABS2G886_9FIRM</name>
<organism evidence="3 4">
    <name type="scientific">Anaerotignum lactatifermentans</name>
    <dbReference type="NCBI Taxonomy" id="160404"/>
    <lineage>
        <taxon>Bacteria</taxon>
        <taxon>Bacillati</taxon>
        <taxon>Bacillota</taxon>
        <taxon>Clostridia</taxon>
        <taxon>Lachnospirales</taxon>
        <taxon>Anaerotignaceae</taxon>
        <taxon>Anaerotignum</taxon>
    </lineage>
</organism>
<dbReference type="CDD" id="cd02696">
    <property type="entry name" value="MurNAc-LAA"/>
    <property type="match status" value="1"/>
</dbReference>
<evidence type="ECO:0000313" key="3">
    <source>
        <dbReference type="EMBL" id="MBM6876773.1"/>
    </source>
</evidence>
<dbReference type="SUPFAM" id="SSF53187">
    <property type="entry name" value="Zn-dependent exopeptidases"/>
    <property type="match status" value="1"/>
</dbReference>
<sequence>MPRVYLSPSLQEYNLYVDGVTTEEEVANRIADAMEPYLLASGISFGRNDPAMTLGEAIDDSNRGAYDLHVAIHTNAAPEALAGKLQGTDVYYFWNSYYGQEIADRIARQMAEIYPDPEKVDTVATSTLRELRRTNMPAVLVEVAYHDNPEDAAWIQENIDAVAQALTKGIADYFGVPWRTPVEGD</sequence>
<reference evidence="3 4" key="1">
    <citation type="journal article" date="2021" name="Sci. Rep.">
        <title>The distribution of antibiotic resistance genes in chicken gut microbiota commensals.</title>
        <authorList>
            <person name="Juricova H."/>
            <person name="Matiasovicova J."/>
            <person name="Kubasova T."/>
            <person name="Cejkova D."/>
            <person name="Rychlik I."/>
        </authorList>
    </citation>
    <scope>NUCLEOTIDE SEQUENCE [LARGE SCALE GENOMIC DNA]</scope>
    <source>
        <strain evidence="3 4">An431b</strain>
    </source>
</reference>
<accession>A0ABS2G886</accession>
<dbReference type="InterPro" id="IPR050695">
    <property type="entry name" value="N-acetylmuramoyl_amidase_3"/>
</dbReference>
<dbReference type="Proteomes" id="UP000729290">
    <property type="component" value="Unassembled WGS sequence"/>
</dbReference>
<dbReference type="InterPro" id="IPR002508">
    <property type="entry name" value="MurNAc-LAA_cat"/>
</dbReference>